<dbReference type="Proteomes" id="UP000237105">
    <property type="component" value="Unassembled WGS sequence"/>
</dbReference>
<name>A0A2P5AK92_PARAD</name>
<dbReference type="AlphaFoldDB" id="A0A2P5AK92"/>
<dbReference type="OrthoDB" id="10482441at2759"/>
<dbReference type="EMBL" id="JXTB01000547">
    <property type="protein sequence ID" value="PON36953.1"/>
    <property type="molecule type" value="Genomic_DNA"/>
</dbReference>
<keyword evidence="2" id="KW-1185">Reference proteome</keyword>
<reference evidence="2" key="1">
    <citation type="submission" date="2016-06" db="EMBL/GenBank/DDBJ databases">
        <title>Parallel loss of symbiosis genes in relatives of nitrogen-fixing non-legume Parasponia.</title>
        <authorList>
            <person name="Van Velzen R."/>
            <person name="Holmer R."/>
            <person name="Bu F."/>
            <person name="Rutten L."/>
            <person name="Van Zeijl A."/>
            <person name="Liu W."/>
            <person name="Santuari L."/>
            <person name="Cao Q."/>
            <person name="Sharma T."/>
            <person name="Shen D."/>
            <person name="Roswanjaya Y."/>
            <person name="Wardhani T."/>
            <person name="Kalhor M.S."/>
            <person name="Jansen J."/>
            <person name="Van den Hoogen J."/>
            <person name="Gungor B."/>
            <person name="Hartog M."/>
            <person name="Hontelez J."/>
            <person name="Verver J."/>
            <person name="Yang W.-C."/>
            <person name="Schijlen E."/>
            <person name="Repin R."/>
            <person name="Schilthuizen M."/>
            <person name="Schranz E."/>
            <person name="Heidstra R."/>
            <person name="Miyata K."/>
            <person name="Fedorova E."/>
            <person name="Kohlen W."/>
            <person name="Bisseling T."/>
            <person name="Smit S."/>
            <person name="Geurts R."/>
        </authorList>
    </citation>
    <scope>NUCLEOTIDE SEQUENCE [LARGE SCALE GENOMIC DNA]</scope>
    <source>
        <strain evidence="2">cv. WU1-14</strain>
    </source>
</reference>
<feature type="non-terminal residue" evidence="1">
    <location>
        <position position="81"/>
    </location>
</feature>
<comment type="caution">
    <text evidence="1">The sequence shown here is derived from an EMBL/GenBank/DDBJ whole genome shotgun (WGS) entry which is preliminary data.</text>
</comment>
<evidence type="ECO:0000313" key="1">
    <source>
        <dbReference type="EMBL" id="PON36953.1"/>
    </source>
</evidence>
<proteinExistence type="predicted"/>
<evidence type="ECO:0000313" key="2">
    <source>
        <dbReference type="Proteomes" id="UP000237105"/>
    </source>
</evidence>
<accession>A0A2P5AK92</accession>
<gene>
    <name evidence="1" type="ORF">PanWU01x14_324010</name>
</gene>
<organism evidence="1 2">
    <name type="scientific">Parasponia andersonii</name>
    <name type="common">Sponia andersonii</name>
    <dbReference type="NCBI Taxonomy" id="3476"/>
    <lineage>
        <taxon>Eukaryota</taxon>
        <taxon>Viridiplantae</taxon>
        <taxon>Streptophyta</taxon>
        <taxon>Embryophyta</taxon>
        <taxon>Tracheophyta</taxon>
        <taxon>Spermatophyta</taxon>
        <taxon>Magnoliopsida</taxon>
        <taxon>eudicotyledons</taxon>
        <taxon>Gunneridae</taxon>
        <taxon>Pentapetalae</taxon>
        <taxon>rosids</taxon>
        <taxon>fabids</taxon>
        <taxon>Rosales</taxon>
        <taxon>Cannabaceae</taxon>
        <taxon>Parasponia</taxon>
    </lineage>
</organism>
<sequence>MLCNSTCINKHESVQTWQNSSEEFQLQPRLAGDWRGRDGVIKFGATWRSRRCESVMDTLRDELELGLATKWHVGPGSSALM</sequence>
<protein>
    <submittedName>
        <fullName evidence="1">Uncharacterized protein</fullName>
    </submittedName>
</protein>